<dbReference type="SUPFAM" id="SSF53474">
    <property type="entry name" value="alpha/beta-Hydrolases"/>
    <property type="match status" value="1"/>
</dbReference>
<dbReference type="RefSeq" id="WP_245378333.1">
    <property type="nucleotide sequence ID" value="NZ_JAGINW010000001.1"/>
</dbReference>
<gene>
    <name evidence="1" type="ORF">JOF56_004291</name>
</gene>
<keyword evidence="2" id="KW-1185">Reference proteome</keyword>
<evidence type="ECO:0000313" key="1">
    <source>
        <dbReference type="EMBL" id="MBP2323906.1"/>
    </source>
</evidence>
<dbReference type="Proteomes" id="UP001519332">
    <property type="component" value="Unassembled WGS sequence"/>
</dbReference>
<organism evidence="1 2">
    <name type="scientific">Kibdelosporangium banguiense</name>
    <dbReference type="NCBI Taxonomy" id="1365924"/>
    <lineage>
        <taxon>Bacteria</taxon>
        <taxon>Bacillati</taxon>
        <taxon>Actinomycetota</taxon>
        <taxon>Actinomycetes</taxon>
        <taxon>Pseudonocardiales</taxon>
        <taxon>Pseudonocardiaceae</taxon>
        <taxon>Kibdelosporangium</taxon>
    </lineage>
</organism>
<name>A0ABS4TJ82_9PSEU</name>
<dbReference type="InterPro" id="IPR029058">
    <property type="entry name" value="AB_hydrolase_fold"/>
</dbReference>
<evidence type="ECO:0000313" key="2">
    <source>
        <dbReference type="Proteomes" id="UP001519332"/>
    </source>
</evidence>
<sequence>MRDAGRLAGIPGVLIHGRLDMGGPIGTAWELTKVWPDAELIVISDSGHTGSDTMRTRIRAALDRFAQR</sequence>
<reference evidence="1 2" key="1">
    <citation type="submission" date="2021-03" db="EMBL/GenBank/DDBJ databases">
        <title>Sequencing the genomes of 1000 actinobacteria strains.</title>
        <authorList>
            <person name="Klenk H.-P."/>
        </authorList>
    </citation>
    <scope>NUCLEOTIDE SEQUENCE [LARGE SCALE GENOMIC DNA]</scope>
    <source>
        <strain evidence="1 2">DSM 46670</strain>
    </source>
</reference>
<proteinExistence type="predicted"/>
<comment type="caution">
    <text evidence="1">The sequence shown here is derived from an EMBL/GenBank/DDBJ whole genome shotgun (WGS) entry which is preliminary data.</text>
</comment>
<dbReference type="EMBL" id="JAGINW010000001">
    <property type="protein sequence ID" value="MBP2323906.1"/>
    <property type="molecule type" value="Genomic_DNA"/>
</dbReference>
<accession>A0ABS4TJ82</accession>
<protein>
    <submittedName>
        <fullName evidence="1">Pimeloyl-ACP methyl ester carboxylesterase</fullName>
    </submittedName>
</protein>
<dbReference type="Gene3D" id="3.40.50.1820">
    <property type="entry name" value="alpha/beta hydrolase"/>
    <property type="match status" value="1"/>
</dbReference>